<feature type="domain" description="Fucosyltransferase N-terminal" evidence="14">
    <location>
        <begin position="58"/>
        <end position="170"/>
    </location>
</feature>
<keyword evidence="5 12" id="KW-0808">Transferase</keyword>
<dbReference type="PANTHER" id="PTHR48438">
    <property type="entry name" value="ALPHA-(1,3)-FUCOSYLTRANSFERASE C-RELATED"/>
    <property type="match status" value="1"/>
</dbReference>
<dbReference type="GO" id="GO:0032580">
    <property type="term" value="C:Golgi cisterna membrane"/>
    <property type="evidence" value="ECO:0007669"/>
    <property type="project" value="UniProtKB-SubCell"/>
</dbReference>
<comment type="subcellular location">
    <subcellularLocation>
        <location evidence="1">Golgi apparatus membrane</location>
        <topology evidence="1">Single-pass type II membrane protein</topology>
    </subcellularLocation>
    <subcellularLocation>
        <location evidence="12">Golgi apparatus</location>
        <location evidence="12">Golgi stack membrane</location>
        <topology evidence="12">Single-pass type II membrane protein</topology>
    </subcellularLocation>
</comment>
<dbReference type="PANTHER" id="PTHR48438:SF1">
    <property type="entry name" value="ALPHA-(1,3)-FUCOSYLTRANSFERASE C-RELATED"/>
    <property type="match status" value="1"/>
</dbReference>
<keyword evidence="10" id="KW-0472">Membrane</keyword>
<evidence type="ECO:0000256" key="1">
    <source>
        <dbReference type="ARBA" id="ARBA00004323"/>
    </source>
</evidence>
<keyword evidence="11" id="KW-0325">Glycoprotein</keyword>
<evidence type="ECO:0000313" key="16">
    <source>
        <dbReference type="EMBL" id="CAF3577435.1"/>
    </source>
</evidence>
<feature type="domain" description="Fucosyltransferase C-terminal" evidence="13">
    <location>
        <begin position="196"/>
        <end position="373"/>
    </location>
</feature>
<evidence type="ECO:0000256" key="2">
    <source>
        <dbReference type="ARBA" id="ARBA00004922"/>
    </source>
</evidence>
<evidence type="ECO:0000313" key="17">
    <source>
        <dbReference type="Proteomes" id="UP000682733"/>
    </source>
</evidence>
<evidence type="ECO:0000256" key="9">
    <source>
        <dbReference type="ARBA" id="ARBA00023034"/>
    </source>
</evidence>
<dbReference type="Pfam" id="PF00852">
    <property type="entry name" value="Glyco_transf_10"/>
    <property type="match status" value="1"/>
</dbReference>
<dbReference type="EC" id="2.4.1.-" evidence="12"/>
<evidence type="ECO:0000256" key="8">
    <source>
        <dbReference type="ARBA" id="ARBA00022989"/>
    </source>
</evidence>
<dbReference type="GO" id="GO:0008417">
    <property type="term" value="F:fucosyltransferase activity"/>
    <property type="evidence" value="ECO:0007669"/>
    <property type="project" value="InterPro"/>
</dbReference>
<keyword evidence="6 12" id="KW-0812">Transmembrane</keyword>
<evidence type="ECO:0000256" key="7">
    <source>
        <dbReference type="ARBA" id="ARBA00022968"/>
    </source>
</evidence>
<evidence type="ECO:0000256" key="12">
    <source>
        <dbReference type="RuleBase" id="RU003832"/>
    </source>
</evidence>
<evidence type="ECO:0000256" key="4">
    <source>
        <dbReference type="ARBA" id="ARBA00022676"/>
    </source>
</evidence>
<evidence type="ECO:0000256" key="11">
    <source>
        <dbReference type="ARBA" id="ARBA00023180"/>
    </source>
</evidence>
<comment type="caution">
    <text evidence="16">The sequence shown here is derived from an EMBL/GenBank/DDBJ whole genome shotgun (WGS) entry which is preliminary data.</text>
</comment>
<proteinExistence type="inferred from homology"/>
<evidence type="ECO:0000313" key="15">
    <source>
        <dbReference type="EMBL" id="CAF0794557.1"/>
    </source>
</evidence>
<keyword evidence="4 12" id="KW-0328">Glycosyltransferase</keyword>
<dbReference type="EMBL" id="CAJNOK010001117">
    <property type="protein sequence ID" value="CAF0794557.1"/>
    <property type="molecule type" value="Genomic_DNA"/>
</dbReference>
<evidence type="ECO:0000256" key="3">
    <source>
        <dbReference type="ARBA" id="ARBA00008919"/>
    </source>
</evidence>
<gene>
    <name evidence="15" type="ORF">OVA965_LOCUS4314</name>
    <name evidence="16" type="ORF">TMI583_LOCUS4312</name>
</gene>
<dbReference type="InterPro" id="IPR031481">
    <property type="entry name" value="Glyco_tran_10_N"/>
</dbReference>
<organism evidence="16 17">
    <name type="scientific">Didymodactylos carnosus</name>
    <dbReference type="NCBI Taxonomy" id="1234261"/>
    <lineage>
        <taxon>Eukaryota</taxon>
        <taxon>Metazoa</taxon>
        <taxon>Spiralia</taxon>
        <taxon>Gnathifera</taxon>
        <taxon>Rotifera</taxon>
        <taxon>Eurotatoria</taxon>
        <taxon>Bdelloidea</taxon>
        <taxon>Philodinida</taxon>
        <taxon>Philodinidae</taxon>
        <taxon>Didymodactylos</taxon>
    </lineage>
</organism>
<dbReference type="InterPro" id="IPR055270">
    <property type="entry name" value="Glyco_tran_10_C"/>
</dbReference>
<dbReference type="FunFam" id="3.40.50.11660:FF:000002">
    <property type="entry name" value="Alpha-(1,3)-fucosyltransferase"/>
    <property type="match status" value="1"/>
</dbReference>
<dbReference type="Gene3D" id="3.40.50.11660">
    <property type="entry name" value="Glycosyl transferase family 10, C-terminal domain"/>
    <property type="match status" value="1"/>
</dbReference>
<keyword evidence="8" id="KW-1133">Transmembrane helix</keyword>
<comment type="similarity">
    <text evidence="3 12">Belongs to the glycosyltransferase 10 family.</text>
</comment>
<evidence type="ECO:0000259" key="13">
    <source>
        <dbReference type="Pfam" id="PF00852"/>
    </source>
</evidence>
<comment type="pathway">
    <text evidence="2">Protein modification; protein glycosylation.</text>
</comment>
<protein>
    <recommendedName>
        <fullName evidence="12">Fucosyltransferase</fullName>
        <ecNumber evidence="12">2.4.1.-</ecNumber>
    </recommendedName>
</protein>
<reference evidence="16" key="1">
    <citation type="submission" date="2021-02" db="EMBL/GenBank/DDBJ databases">
        <authorList>
            <person name="Nowell W R."/>
        </authorList>
    </citation>
    <scope>NUCLEOTIDE SEQUENCE</scope>
</reference>
<dbReference type="Proteomes" id="UP000677228">
    <property type="component" value="Unassembled WGS sequence"/>
</dbReference>
<dbReference type="InterPro" id="IPR038577">
    <property type="entry name" value="GT10-like_C_sf"/>
</dbReference>
<sequence>MHPNFEVQLFGAIGDLERIFGGDIGDIAHLILQTANKHYHDKNVKVISRDEELISSHKPKLILLSTTVFGNVKYSGLSSKQIFGVTCPYESSCIWSCNRREHFSTADAIIFHAYDVQYFHESVPDRREVKKNTVFVLWSDEPATIIDYKLFNKYYFNWTISYKLESEVSVASYGLYSIVKEKSDEIDQWIYNQFRQRQTSALWFVSNCDANERLKLYHQLKRLFPIEGYGRCVDYYPIHLCTSKTPCETRYMMEYKYYLSFESNTCSGYVSEKFWKALSFGLIPIVYGPKKEDYIRIAPPSSFIHVDDFDTVSALSEHLFQVGNNYTLYASYHQWRSKYSVIIDGVALEQIRMCELCKRLVEQKSQTTYYTNMFEYFNDGCEK</sequence>
<name>A0A8S2GZ60_9BILA</name>
<keyword evidence="9 12" id="KW-0333">Golgi apparatus</keyword>
<dbReference type="InterPro" id="IPR001503">
    <property type="entry name" value="Glyco_trans_10"/>
</dbReference>
<evidence type="ECO:0000256" key="10">
    <source>
        <dbReference type="ARBA" id="ARBA00023136"/>
    </source>
</evidence>
<dbReference type="EMBL" id="CAJOBA010001117">
    <property type="protein sequence ID" value="CAF3577435.1"/>
    <property type="molecule type" value="Genomic_DNA"/>
</dbReference>
<dbReference type="GO" id="GO:0000139">
    <property type="term" value="C:Golgi membrane"/>
    <property type="evidence" value="ECO:0007669"/>
    <property type="project" value="UniProtKB-SubCell"/>
</dbReference>
<evidence type="ECO:0000259" key="14">
    <source>
        <dbReference type="Pfam" id="PF17039"/>
    </source>
</evidence>
<dbReference type="AlphaFoldDB" id="A0A8S2GZ60"/>
<dbReference type="Pfam" id="PF17039">
    <property type="entry name" value="Glyco_tran_10_N"/>
    <property type="match status" value="1"/>
</dbReference>
<keyword evidence="7" id="KW-0735">Signal-anchor</keyword>
<dbReference type="SUPFAM" id="SSF53756">
    <property type="entry name" value="UDP-Glycosyltransferase/glycogen phosphorylase"/>
    <property type="match status" value="1"/>
</dbReference>
<evidence type="ECO:0000256" key="6">
    <source>
        <dbReference type="ARBA" id="ARBA00022692"/>
    </source>
</evidence>
<dbReference type="Proteomes" id="UP000682733">
    <property type="component" value="Unassembled WGS sequence"/>
</dbReference>
<evidence type="ECO:0000256" key="5">
    <source>
        <dbReference type="ARBA" id="ARBA00022679"/>
    </source>
</evidence>
<accession>A0A8S2GZ60</accession>